<dbReference type="Pfam" id="PF04055">
    <property type="entry name" value="Radical_SAM"/>
    <property type="match status" value="1"/>
</dbReference>
<feature type="compositionally biased region" description="Gly residues" evidence="10">
    <location>
        <begin position="30"/>
        <end position="48"/>
    </location>
</feature>
<keyword evidence="13" id="KW-1185">Reference proteome</keyword>
<dbReference type="GO" id="GO:0051539">
    <property type="term" value="F:4 iron, 4 sulfur cluster binding"/>
    <property type="evidence" value="ECO:0007669"/>
    <property type="project" value="UniProtKB-UniRule"/>
</dbReference>
<dbReference type="PANTHER" id="PTHR13932">
    <property type="entry name" value="COPROPORPHYRINIGEN III OXIDASE"/>
    <property type="match status" value="1"/>
</dbReference>
<dbReference type="SFLD" id="SFLDG01065">
    <property type="entry name" value="anaerobic_coproporphyrinogen-I"/>
    <property type="match status" value="1"/>
</dbReference>
<evidence type="ECO:0000256" key="4">
    <source>
        <dbReference type="ARBA" id="ARBA00022691"/>
    </source>
</evidence>
<dbReference type="InterPro" id="IPR058240">
    <property type="entry name" value="rSAM_sf"/>
</dbReference>
<protein>
    <recommendedName>
        <fullName evidence="2 9">Heme chaperone HemW</fullName>
    </recommendedName>
</protein>
<dbReference type="InterPro" id="IPR007197">
    <property type="entry name" value="rSAM"/>
</dbReference>
<dbReference type="PROSITE" id="PS51918">
    <property type="entry name" value="RADICAL_SAM"/>
    <property type="match status" value="1"/>
</dbReference>
<dbReference type="SMART" id="SM00729">
    <property type="entry name" value="Elp3"/>
    <property type="match status" value="1"/>
</dbReference>
<evidence type="ECO:0000256" key="8">
    <source>
        <dbReference type="ARBA" id="ARBA00023186"/>
    </source>
</evidence>
<dbReference type="HOGENOM" id="CLU_027579_2_0_9"/>
<dbReference type="InterPro" id="IPR034505">
    <property type="entry name" value="Coproporphyrinogen-III_oxidase"/>
</dbReference>
<dbReference type="AlphaFoldDB" id="K6P1K4"/>
<dbReference type="NCBIfam" id="TIGR00539">
    <property type="entry name" value="hemN_rel"/>
    <property type="match status" value="1"/>
</dbReference>
<comment type="caution">
    <text evidence="12">The sequence shown here is derived from an EMBL/GenBank/DDBJ whole genome shotgun (WGS) entry which is preliminary data.</text>
</comment>
<keyword evidence="7 9" id="KW-0411">Iron-sulfur</keyword>
<dbReference type="eggNOG" id="COG0635">
    <property type="taxonomic scope" value="Bacteria"/>
</dbReference>
<dbReference type="GO" id="GO:0004109">
    <property type="term" value="F:coproporphyrinogen oxidase activity"/>
    <property type="evidence" value="ECO:0007669"/>
    <property type="project" value="InterPro"/>
</dbReference>
<accession>K6P1K4</accession>
<evidence type="ECO:0000256" key="2">
    <source>
        <dbReference type="ARBA" id="ARBA00017228"/>
    </source>
</evidence>
<evidence type="ECO:0000256" key="7">
    <source>
        <dbReference type="ARBA" id="ARBA00023014"/>
    </source>
</evidence>
<feature type="domain" description="Radical SAM core" evidence="11">
    <location>
        <begin position="96"/>
        <end position="333"/>
    </location>
</feature>
<reference evidence="12" key="2">
    <citation type="submission" date="2012-10" db="EMBL/GenBank/DDBJ databases">
        <title>Improved high-quality draft of Thermaerobacter subterraneus C21, DSM 13965.</title>
        <authorList>
            <consortium name="DOE Joint Genome Institute"/>
            <person name="Eisen J."/>
            <person name="Huntemann M."/>
            <person name="Wei C.-L."/>
            <person name="Han J."/>
            <person name="Detter J.C."/>
            <person name="Han C."/>
            <person name="Tapia R."/>
            <person name="Chen A."/>
            <person name="Kyrpides N."/>
            <person name="Mavromatis K."/>
            <person name="Markowitz V."/>
            <person name="Szeto E."/>
            <person name="Ivanova N."/>
            <person name="Mikhailova N."/>
            <person name="Ovchinnikova G."/>
            <person name="Pagani I."/>
            <person name="Pati A."/>
            <person name="Goodwin L."/>
            <person name="Nordberg H.P."/>
            <person name="Cantor M.N."/>
            <person name="Hua S.X."/>
            <person name="Woyke T."/>
            <person name="Eisen J."/>
            <person name="Klenk H.-P."/>
        </authorList>
    </citation>
    <scope>NUCLEOTIDE SEQUENCE [LARGE SCALE GENOMIC DNA]</scope>
    <source>
        <strain evidence="12">DSM 13965</strain>
    </source>
</reference>
<comment type="subcellular location">
    <subcellularLocation>
        <location evidence="9">Cytoplasm</location>
    </subcellularLocation>
</comment>
<dbReference type="InterPro" id="IPR013785">
    <property type="entry name" value="Aldolase_TIM"/>
</dbReference>
<gene>
    <name evidence="12" type="ORF">ThesuDRAFT_00678</name>
</gene>
<dbReference type="SUPFAM" id="SSF102114">
    <property type="entry name" value="Radical SAM enzymes"/>
    <property type="match status" value="1"/>
</dbReference>
<evidence type="ECO:0000259" key="11">
    <source>
        <dbReference type="PROSITE" id="PS51918"/>
    </source>
</evidence>
<dbReference type="CDD" id="cd01335">
    <property type="entry name" value="Radical_SAM"/>
    <property type="match status" value="1"/>
</dbReference>
<dbReference type="EMBL" id="AENY02000002">
    <property type="protein sequence ID" value="EKP94955.1"/>
    <property type="molecule type" value="Genomic_DNA"/>
</dbReference>
<dbReference type="Gene3D" id="3.20.20.70">
    <property type="entry name" value="Aldolase class I"/>
    <property type="match status" value="1"/>
</dbReference>
<sequence>MMRPVAAGDKVGAPAGSAGPVPGVSQGPAAGTGGSPAGGGPSGPGGSTAPGIRTNPARSPSPPAGEARRGAGAGAGTPAPAAARLDPDPPGAGTWPDWDAGPALYIHVPYCRQRCYYCDFNTYLLDPEGKRRYLAALERELDLLAADPGLTRPLVSVFVGGGTPSLLEPAELERLLEAVHRRFALAPGAEITVECNPGTLDEGRLRALRGGGVTRLSLGLQAVQDELLQAIGRDHTWADFQATYERVRRAGFDNVNVDLIFGLPGQTLAQWEESLRAVVALEPEHVSCYGLELHPGTPFHRRWEAGLLDLPGEDAERAMFDRAYEVLGAAGFVRYEISNFARPGRESVHNRVYWLNGSYLGAGPGAWSCWQGERRRNRLHPLAYAASLEQGEPAVDLREPVGRRQAMEETMILGLRLAEGVEEARFARRFGLTPAEAFPEAVARLLAGGWLLREAGYLRLSLQAVPVANSVLAEFVGADPSR</sequence>
<keyword evidence="4 9" id="KW-0949">S-adenosyl-L-methionine</keyword>
<keyword evidence="3 9" id="KW-0349">Heme</keyword>
<dbReference type="Proteomes" id="UP000005710">
    <property type="component" value="Unassembled WGS sequence"/>
</dbReference>
<dbReference type="InterPro" id="IPR010723">
    <property type="entry name" value="HemN_C"/>
</dbReference>
<name>K6P1K4_9FIRM</name>
<evidence type="ECO:0000313" key="12">
    <source>
        <dbReference type="EMBL" id="EKP94955.1"/>
    </source>
</evidence>
<feature type="compositionally biased region" description="Low complexity" evidence="10">
    <location>
        <begin position="11"/>
        <end position="29"/>
    </location>
</feature>
<keyword evidence="6 9" id="KW-0408">Iron</keyword>
<organism evidence="12 13">
    <name type="scientific">Thermaerobacter subterraneus DSM 13965</name>
    <dbReference type="NCBI Taxonomy" id="867903"/>
    <lineage>
        <taxon>Bacteria</taxon>
        <taxon>Bacillati</taxon>
        <taxon>Bacillota</taxon>
        <taxon>Clostridia</taxon>
        <taxon>Eubacteriales</taxon>
        <taxon>Clostridiales Family XVII. Incertae Sedis</taxon>
        <taxon>Thermaerobacter</taxon>
    </lineage>
</organism>
<dbReference type="InterPro" id="IPR006638">
    <property type="entry name" value="Elp3/MiaA/NifB-like_rSAM"/>
</dbReference>
<dbReference type="GO" id="GO:0046872">
    <property type="term" value="F:metal ion binding"/>
    <property type="evidence" value="ECO:0007669"/>
    <property type="project" value="UniProtKB-UniRule"/>
</dbReference>
<evidence type="ECO:0000256" key="5">
    <source>
        <dbReference type="ARBA" id="ARBA00022723"/>
    </source>
</evidence>
<dbReference type="SFLD" id="SFLDG01082">
    <property type="entry name" value="B12-binding_domain_containing"/>
    <property type="match status" value="1"/>
</dbReference>
<dbReference type="STRING" id="867903.ThesuDRAFT_00678"/>
<evidence type="ECO:0000256" key="10">
    <source>
        <dbReference type="SAM" id="MobiDB-lite"/>
    </source>
</evidence>
<feature type="region of interest" description="Disordered" evidence="10">
    <location>
        <begin position="1"/>
        <end position="95"/>
    </location>
</feature>
<evidence type="ECO:0000256" key="9">
    <source>
        <dbReference type="RuleBase" id="RU364116"/>
    </source>
</evidence>
<evidence type="ECO:0000256" key="3">
    <source>
        <dbReference type="ARBA" id="ARBA00022617"/>
    </source>
</evidence>
<dbReference type="InterPro" id="IPR004559">
    <property type="entry name" value="HemW-like"/>
</dbReference>
<keyword evidence="9" id="KW-0963">Cytoplasm</keyword>
<keyword evidence="8 9" id="KW-0143">Chaperone</keyword>
<keyword evidence="5 9" id="KW-0479">Metal-binding</keyword>
<dbReference type="Pfam" id="PF06969">
    <property type="entry name" value="HemN_C"/>
    <property type="match status" value="1"/>
</dbReference>
<dbReference type="SFLD" id="SFLDS00029">
    <property type="entry name" value="Radical_SAM"/>
    <property type="match status" value="1"/>
</dbReference>
<proteinExistence type="inferred from homology"/>
<dbReference type="SFLD" id="SFLDF00562">
    <property type="entry name" value="HemN-like__clustered_with_heat"/>
    <property type="match status" value="1"/>
</dbReference>
<comment type="function">
    <text evidence="9">Probably acts as a heme chaperone, transferring heme to an unknown acceptor. Binds one molecule of heme per monomer, possibly covalently. Binds 1 [4Fe-4S] cluster. The cluster is coordinated with 3 cysteines and an exchangeable S-adenosyl-L-methionine.</text>
</comment>
<evidence type="ECO:0000256" key="1">
    <source>
        <dbReference type="ARBA" id="ARBA00006100"/>
    </source>
</evidence>
<dbReference type="SFLD" id="SFLDF00288">
    <property type="entry name" value="HemN-like__clustered_with_nucl"/>
    <property type="match status" value="1"/>
</dbReference>
<keyword evidence="9" id="KW-0004">4Fe-4S</keyword>
<reference evidence="12" key="1">
    <citation type="submission" date="2010-10" db="EMBL/GenBank/DDBJ databases">
        <authorList>
            <consortium name="US DOE Joint Genome Institute (JGI-PGF)"/>
            <person name="Lucas S."/>
            <person name="Copeland A."/>
            <person name="Lapidus A."/>
            <person name="Bruce D."/>
            <person name="Goodwin L."/>
            <person name="Pitluck S."/>
            <person name="Kyrpides N."/>
            <person name="Mavromatis K."/>
            <person name="Detter J.C."/>
            <person name="Han C."/>
            <person name="Land M."/>
            <person name="Hauser L."/>
            <person name="Markowitz V."/>
            <person name="Cheng J.-F."/>
            <person name="Hugenholtz P."/>
            <person name="Woyke T."/>
            <person name="Wu D."/>
            <person name="Pukall R."/>
            <person name="Wahrenburg C."/>
            <person name="Brambilla E."/>
            <person name="Klenk H.-P."/>
            <person name="Eisen J.A."/>
        </authorList>
    </citation>
    <scope>NUCLEOTIDE SEQUENCE [LARGE SCALE GENOMIC DNA]</scope>
    <source>
        <strain evidence="12">DSM 13965</strain>
    </source>
</reference>
<dbReference type="GO" id="GO:0006779">
    <property type="term" value="P:porphyrin-containing compound biosynthetic process"/>
    <property type="evidence" value="ECO:0007669"/>
    <property type="project" value="InterPro"/>
</dbReference>
<evidence type="ECO:0000313" key="13">
    <source>
        <dbReference type="Proteomes" id="UP000005710"/>
    </source>
</evidence>
<evidence type="ECO:0000256" key="6">
    <source>
        <dbReference type="ARBA" id="ARBA00023004"/>
    </source>
</evidence>
<dbReference type="PANTHER" id="PTHR13932:SF5">
    <property type="entry name" value="RADICAL S-ADENOSYL METHIONINE DOMAIN-CONTAINING PROTEIN 1, MITOCHONDRIAL"/>
    <property type="match status" value="1"/>
</dbReference>
<comment type="similarity">
    <text evidence="1">Belongs to the anaerobic coproporphyrinogen-III oxidase family. HemW subfamily.</text>
</comment>
<dbReference type="GO" id="GO:0005737">
    <property type="term" value="C:cytoplasm"/>
    <property type="evidence" value="ECO:0007669"/>
    <property type="project" value="UniProtKB-SubCell"/>
</dbReference>